<dbReference type="EC" id="3.6.5.-" evidence="9"/>
<keyword evidence="7 9" id="KW-0460">Magnesium</keyword>
<dbReference type="Pfam" id="PF01018">
    <property type="entry name" value="GTP1_OBG"/>
    <property type="match status" value="1"/>
</dbReference>
<dbReference type="InterPro" id="IPR006073">
    <property type="entry name" value="GTP-bd"/>
</dbReference>
<accession>A0ABR6SIW5</accession>
<dbReference type="Gene3D" id="3.40.50.300">
    <property type="entry name" value="P-loop containing nucleotide triphosphate hydrolases"/>
    <property type="match status" value="1"/>
</dbReference>
<dbReference type="PRINTS" id="PR00326">
    <property type="entry name" value="GTP1OBG"/>
</dbReference>
<feature type="binding site" evidence="9">
    <location>
        <begin position="190"/>
        <end position="194"/>
    </location>
    <ligand>
        <name>GTP</name>
        <dbReference type="ChEBI" id="CHEBI:37565"/>
    </ligand>
</feature>
<keyword evidence="3 9" id="KW-0963">Cytoplasm</keyword>
<keyword evidence="8 9" id="KW-0342">GTP-binding</keyword>
<dbReference type="InterPro" id="IPR005225">
    <property type="entry name" value="Small_GTP-bd"/>
</dbReference>
<sequence length="429" mass="47133">MFVDQVKIYVKAGNGGDGMVAFRREKFVPNGGPAGGDGGKGADVVFVVDEGLRTLVDFRFKRIFKAEHGEHGMSKSMHGRGAEDLVVKVPQGTIVKDIDTGEIIADLVAHGQRAVIAKAGRGGRGNKRFATPANPAPELSENGEPGQERNVQLELKVLADVGLVGFPSVGKSTLLSVVSAARPKIAAYHFTTIVPNLGMVDAGDGRSFVMADLPGLIEGASQGVGLGHQFLRHIERTRVIVHVIDMSGSEGRVPYEDYMAINNELEQYNLRLMERPQIIVANKMDMPDAEENLKEFKTKIAEDIPVFPISAVTKTGLRELLLAIADKLETTPEFPLNEILEQEDEDTVLYKYVAEEPDFEISREPDGTFVLSGAKIERLFTMTNFERDASISRFARQLRAMGVDEALRKRGAKDGDIVRLLDYEFEFMD</sequence>
<keyword evidence="4 9" id="KW-0479">Metal-binding</keyword>
<dbReference type="NCBIfam" id="TIGR03595">
    <property type="entry name" value="Obg_CgtA_exten"/>
    <property type="match status" value="1"/>
</dbReference>
<dbReference type="Gene3D" id="2.70.210.12">
    <property type="entry name" value="GTP1/OBG domain"/>
    <property type="match status" value="1"/>
</dbReference>
<dbReference type="PANTHER" id="PTHR11702:SF31">
    <property type="entry name" value="MITOCHONDRIAL RIBOSOME-ASSOCIATED GTPASE 2"/>
    <property type="match status" value="1"/>
</dbReference>
<dbReference type="PROSITE" id="PS51883">
    <property type="entry name" value="OBG"/>
    <property type="match status" value="1"/>
</dbReference>
<dbReference type="PROSITE" id="PS51710">
    <property type="entry name" value="G_OBG"/>
    <property type="match status" value="1"/>
</dbReference>
<dbReference type="InterPro" id="IPR006169">
    <property type="entry name" value="GTP1_OBG_dom"/>
</dbReference>
<protein>
    <recommendedName>
        <fullName evidence="9">GTPase Obg</fullName>
        <ecNumber evidence="9">3.6.5.-</ecNumber>
    </recommendedName>
    <alternativeName>
        <fullName evidence="9">GTP-binding protein Obg</fullName>
    </alternativeName>
</protein>
<dbReference type="InterPro" id="IPR014100">
    <property type="entry name" value="GTP-bd_Obg/CgtA"/>
</dbReference>
<evidence type="ECO:0000313" key="15">
    <source>
        <dbReference type="Proteomes" id="UP000518829"/>
    </source>
</evidence>
<gene>
    <name evidence="14" type="primary">obgE</name>
    <name evidence="9" type="synonym">obg</name>
    <name evidence="14" type="ORF">HB839_00845</name>
</gene>
<dbReference type="InterPro" id="IPR015349">
    <property type="entry name" value="OCT_dom"/>
</dbReference>
<dbReference type="InterPro" id="IPR031167">
    <property type="entry name" value="G_OBG"/>
</dbReference>
<proteinExistence type="inferred from homology"/>
<feature type="binding site" evidence="9">
    <location>
        <begin position="212"/>
        <end position="215"/>
    </location>
    <ligand>
        <name>GTP</name>
        <dbReference type="ChEBI" id="CHEBI:37565"/>
    </ligand>
</feature>
<keyword evidence="6 9" id="KW-0378">Hydrolase</keyword>
<evidence type="ECO:0000256" key="10">
    <source>
        <dbReference type="SAM" id="MobiDB-lite"/>
    </source>
</evidence>
<evidence type="ECO:0000256" key="3">
    <source>
        <dbReference type="ARBA" id="ARBA00022490"/>
    </source>
</evidence>
<dbReference type="Gene3D" id="3.30.300.350">
    <property type="entry name" value="GTP-binding protein OBG, C-terminal domain"/>
    <property type="match status" value="1"/>
</dbReference>
<comment type="function">
    <text evidence="9">An essential GTPase which binds GTP, GDP and possibly (p)ppGpp with moderate affinity, with high nucleotide exchange rates and a fairly low GTP hydrolysis rate. Plays a role in control of the cell cycle, stress response, ribosome biogenesis and in those bacteria that undergo differentiation, in morphogenesis control.</text>
</comment>
<feature type="binding site" evidence="9">
    <location>
        <begin position="165"/>
        <end position="172"/>
    </location>
    <ligand>
        <name>GTP</name>
        <dbReference type="ChEBI" id="CHEBI:37565"/>
    </ligand>
</feature>
<reference evidence="14 15" key="1">
    <citation type="submission" date="2020-03" db="EMBL/GenBank/DDBJ databases">
        <title>Soil Listeria distribution.</title>
        <authorList>
            <person name="Liao J."/>
            <person name="Wiedmann M."/>
        </authorList>
    </citation>
    <scope>NUCLEOTIDE SEQUENCE [LARGE SCALE GENOMIC DNA]</scope>
    <source>
        <strain evidence="14 15">FSL L7-1699</strain>
    </source>
</reference>
<dbReference type="SUPFAM" id="SSF102741">
    <property type="entry name" value="Obg GTP-binding protein C-terminal domain"/>
    <property type="match status" value="1"/>
</dbReference>
<comment type="subunit">
    <text evidence="9">Monomer.</text>
</comment>
<comment type="caution">
    <text evidence="14">The sequence shown here is derived from an EMBL/GenBank/DDBJ whole genome shotgun (WGS) entry which is preliminary data.</text>
</comment>
<keyword evidence="15" id="KW-1185">Reference proteome</keyword>
<dbReference type="InterPro" id="IPR027417">
    <property type="entry name" value="P-loop_NTPase"/>
</dbReference>
<dbReference type="Proteomes" id="UP000518829">
    <property type="component" value="Unassembled WGS sequence"/>
</dbReference>
<evidence type="ECO:0000259" key="12">
    <source>
        <dbReference type="PROSITE" id="PS51881"/>
    </source>
</evidence>
<feature type="domain" description="OBG-type G" evidence="11">
    <location>
        <begin position="159"/>
        <end position="329"/>
    </location>
</feature>
<evidence type="ECO:0000256" key="5">
    <source>
        <dbReference type="ARBA" id="ARBA00022741"/>
    </source>
</evidence>
<dbReference type="HAMAP" id="MF_01454">
    <property type="entry name" value="GTPase_Obg"/>
    <property type="match status" value="1"/>
</dbReference>
<dbReference type="PIRSF" id="PIRSF002401">
    <property type="entry name" value="GTP_bd_Obg/CgtA"/>
    <property type="match status" value="1"/>
</dbReference>
<dbReference type="PROSITE" id="PS51881">
    <property type="entry name" value="OCT"/>
    <property type="match status" value="1"/>
</dbReference>
<name>A0ABR6SIW5_9LIST</name>
<dbReference type="InterPro" id="IPR006074">
    <property type="entry name" value="GTP1-OBG_CS"/>
</dbReference>
<dbReference type="NCBIfam" id="NF008954">
    <property type="entry name" value="PRK12296.1"/>
    <property type="match status" value="1"/>
</dbReference>
<evidence type="ECO:0000256" key="1">
    <source>
        <dbReference type="ARBA" id="ARBA00001946"/>
    </source>
</evidence>
<dbReference type="NCBIfam" id="TIGR00231">
    <property type="entry name" value="small_GTP"/>
    <property type="match status" value="1"/>
</dbReference>
<evidence type="ECO:0000256" key="4">
    <source>
        <dbReference type="ARBA" id="ARBA00022723"/>
    </source>
</evidence>
<feature type="domain" description="Obg" evidence="13">
    <location>
        <begin position="1"/>
        <end position="158"/>
    </location>
</feature>
<evidence type="ECO:0000256" key="9">
    <source>
        <dbReference type="HAMAP-Rule" id="MF_01454"/>
    </source>
</evidence>
<dbReference type="CDD" id="cd01898">
    <property type="entry name" value="Obg"/>
    <property type="match status" value="1"/>
</dbReference>
<keyword evidence="5 9" id="KW-0547">Nucleotide-binding</keyword>
<evidence type="ECO:0000256" key="6">
    <source>
        <dbReference type="ARBA" id="ARBA00022801"/>
    </source>
</evidence>
<dbReference type="InterPro" id="IPR036346">
    <property type="entry name" value="GTP-bd_prot_GTP1/OBG_C_sf"/>
</dbReference>
<dbReference type="NCBIfam" id="TIGR02729">
    <property type="entry name" value="Obg_CgtA"/>
    <property type="match status" value="1"/>
</dbReference>
<dbReference type="PROSITE" id="PS00905">
    <property type="entry name" value="GTP1_OBG"/>
    <property type="match status" value="1"/>
</dbReference>
<evidence type="ECO:0000256" key="8">
    <source>
        <dbReference type="ARBA" id="ARBA00023134"/>
    </source>
</evidence>
<comment type="cofactor">
    <cofactor evidence="1 9">
        <name>Mg(2+)</name>
        <dbReference type="ChEBI" id="CHEBI:18420"/>
    </cofactor>
</comment>
<comment type="subcellular location">
    <subcellularLocation>
        <location evidence="9">Cytoplasm</location>
    </subcellularLocation>
</comment>
<dbReference type="SUPFAM" id="SSF52540">
    <property type="entry name" value="P-loop containing nucleoside triphosphate hydrolases"/>
    <property type="match status" value="1"/>
</dbReference>
<evidence type="ECO:0000259" key="13">
    <source>
        <dbReference type="PROSITE" id="PS51883"/>
    </source>
</evidence>
<dbReference type="EMBL" id="JAARPH010000001">
    <property type="protein sequence ID" value="MBC1374066.1"/>
    <property type="molecule type" value="Genomic_DNA"/>
</dbReference>
<feature type="binding site" evidence="9">
    <location>
        <begin position="282"/>
        <end position="285"/>
    </location>
    <ligand>
        <name>GTP</name>
        <dbReference type="ChEBI" id="CHEBI:37565"/>
    </ligand>
</feature>
<dbReference type="RefSeq" id="WP_185318852.1">
    <property type="nucleotide sequence ID" value="NZ_JAARPH010000001.1"/>
</dbReference>
<dbReference type="SUPFAM" id="SSF82051">
    <property type="entry name" value="Obg GTP-binding protein N-terminal domain"/>
    <property type="match status" value="1"/>
</dbReference>
<dbReference type="Pfam" id="PF09269">
    <property type="entry name" value="DUF1967"/>
    <property type="match status" value="1"/>
</dbReference>
<feature type="domain" description="OCT" evidence="12">
    <location>
        <begin position="351"/>
        <end position="429"/>
    </location>
</feature>
<dbReference type="PANTHER" id="PTHR11702">
    <property type="entry name" value="DEVELOPMENTALLY REGULATED GTP-BINDING PROTEIN-RELATED"/>
    <property type="match status" value="1"/>
</dbReference>
<feature type="region of interest" description="Disordered" evidence="10">
    <location>
        <begin position="124"/>
        <end position="145"/>
    </location>
</feature>
<dbReference type="InterPro" id="IPR036726">
    <property type="entry name" value="GTP1_OBG_dom_sf"/>
</dbReference>
<evidence type="ECO:0000256" key="7">
    <source>
        <dbReference type="ARBA" id="ARBA00022842"/>
    </source>
</evidence>
<dbReference type="NCBIfam" id="NF008956">
    <property type="entry name" value="PRK12299.1"/>
    <property type="match status" value="1"/>
</dbReference>
<dbReference type="InterPro" id="IPR045086">
    <property type="entry name" value="OBG_GTPase"/>
</dbReference>
<feature type="binding site" evidence="9">
    <location>
        <begin position="310"/>
        <end position="312"/>
    </location>
    <ligand>
        <name>GTP</name>
        <dbReference type="ChEBI" id="CHEBI:37565"/>
    </ligand>
</feature>
<feature type="binding site" evidence="9">
    <location>
        <position position="192"/>
    </location>
    <ligand>
        <name>Mg(2+)</name>
        <dbReference type="ChEBI" id="CHEBI:18420"/>
    </ligand>
</feature>
<evidence type="ECO:0000313" key="14">
    <source>
        <dbReference type="EMBL" id="MBC1374066.1"/>
    </source>
</evidence>
<organism evidence="14 15">
    <name type="scientific">Listeria farberi</name>
    <dbReference type="NCBI Taxonomy" id="2713500"/>
    <lineage>
        <taxon>Bacteria</taxon>
        <taxon>Bacillati</taxon>
        <taxon>Bacillota</taxon>
        <taxon>Bacilli</taxon>
        <taxon>Bacillales</taxon>
        <taxon>Listeriaceae</taxon>
        <taxon>Listeria</taxon>
    </lineage>
</organism>
<dbReference type="Pfam" id="PF01926">
    <property type="entry name" value="MMR_HSR1"/>
    <property type="match status" value="1"/>
</dbReference>
<dbReference type="NCBIfam" id="NF008955">
    <property type="entry name" value="PRK12297.1"/>
    <property type="match status" value="1"/>
</dbReference>
<comment type="similarity">
    <text evidence="2 9">Belongs to the TRAFAC class OBG-HflX-like GTPase superfamily. OBG GTPase family.</text>
</comment>
<evidence type="ECO:0000259" key="11">
    <source>
        <dbReference type="PROSITE" id="PS51710"/>
    </source>
</evidence>
<feature type="binding site" evidence="9">
    <location>
        <position position="172"/>
    </location>
    <ligand>
        <name>Mg(2+)</name>
        <dbReference type="ChEBI" id="CHEBI:18420"/>
    </ligand>
</feature>
<evidence type="ECO:0000256" key="2">
    <source>
        <dbReference type="ARBA" id="ARBA00007699"/>
    </source>
</evidence>